<dbReference type="Pfam" id="PF12867">
    <property type="entry name" value="DinB_2"/>
    <property type="match status" value="1"/>
</dbReference>
<organism evidence="2 3">
    <name type="scientific">Polaribacter filamentus</name>
    <dbReference type="NCBI Taxonomy" id="53483"/>
    <lineage>
        <taxon>Bacteria</taxon>
        <taxon>Pseudomonadati</taxon>
        <taxon>Bacteroidota</taxon>
        <taxon>Flavobacteriia</taxon>
        <taxon>Flavobacteriales</taxon>
        <taxon>Flavobacteriaceae</taxon>
    </lineage>
</organism>
<dbReference type="InterPro" id="IPR024775">
    <property type="entry name" value="DinB-like"/>
</dbReference>
<reference evidence="2 3" key="1">
    <citation type="submission" date="2016-11" db="EMBL/GenBank/DDBJ databases">
        <title>Trade-off between light-utilization and light-protection in marine flavobacteria.</title>
        <authorList>
            <person name="Kumagai Y."/>
        </authorList>
    </citation>
    <scope>NUCLEOTIDE SEQUENCE [LARGE SCALE GENOMIC DNA]</scope>
    <source>
        <strain evidence="2 3">ATCC 700397</strain>
    </source>
</reference>
<protein>
    <submittedName>
        <fullName evidence="2">Damage-inducible protein DinB</fullName>
    </submittedName>
</protein>
<dbReference type="AlphaFoldDB" id="A0A2S7L182"/>
<dbReference type="InterPro" id="IPR034660">
    <property type="entry name" value="DinB/YfiT-like"/>
</dbReference>
<dbReference type="EMBL" id="MQUA01000013">
    <property type="protein sequence ID" value="PQB08650.1"/>
    <property type="molecule type" value="Genomic_DNA"/>
</dbReference>
<evidence type="ECO:0000313" key="3">
    <source>
        <dbReference type="Proteomes" id="UP000239522"/>
    </source>
</evidence>
<dbReference type="Gene3D" id="1.20.120.450">
    <property type="entry name" value="dinb family like domain"/>
    <property type="match status" value="1"/>
</dbReference>
<name>A0A2S7L182_9FLAO</name>
<dbReference type="Proteomes" id="UP000239522">
    <property type="component" value="Unassembled WGS sequence"/>
</dbReference>
<accession>A0A2S7L182</accession>
<feature type="domain" description="DinB-like" evidence="1">
    <location>
        <begin position="31"/>
        <end position="164"/>
    </location>
</feature>
<proteinExistence type="predicted"/>
<evidence type="ECO:0000259" key="1">
    <source>
        <dbReference type="Pfam" id="PF12867"/>
    </source>
</evidence>
<dbReference type="OrthoDB" id="9793216at2"/>
<sequence>MIPENEYAPYYKQYIIGIEENKKSIIDNLIDSQKEFEKVLKSIPLEKQNFAYAEGKWTLKEVIQHVIDTERVFNYRAMCFARNDKTSLPGFDHDLFVENANMGARDYTDLLYEMEVLRKSTILLFKSFSEEALLRIGIGSGNKMSVRALGYLFSGHQMHHINVIKELYL</sequence>
<gene>
    <name evidence="2" type="ORF">BST83_08080</name>
</gene>
<comment type="caution">
    <text evidence="2">The sequence shown here is derived from an EMBL/GenBank/DDBJ whole genome shotgun (WGS) entry which is preliminary data.</text>
</comment>
<evidence type="ECO:0000313" key="2">
    <source>
        <dbReference type="EMBL" id="PQB08650.1"/>
    </source>
</evidence>
<keyword evidence="3" id="KW-1185">Reference proteome</keyword>
<dbReference type="SUPFAM" id="SSF109854">
    <property type="entry name" value="DinB/YfiT-like putative metalloenzymes"/>
    <property type="match status" value="1"/>
</dbReference>